<keyword evidence="9 16" id="KW-1133">Transmembrane helix</keyword>
<evidence type="ECO:0000313" key="20">
    <source>
        <dbReference type="EMBL" id="SIO14550.1"/>
    </source>
</evidence>
<dbReference type="STRING" id="1217970.SAMN05444002_3057"/>
<sequence>MPDKDKQPGQGEAEFTPEMNPPDRDLPAPEGELVQGGGFLRRFLDTPADNTVKTVIVALGLCLVASMVVSAAAVSLRPLQEKNAALDKQVNILQVAGLYEDGTDVAEAFEQFEPHVLKLETGEFADGENVEGQLLDPLTFDDRAAAEDLTLSAPLDDDPASIGRQANYVTVYLLRNADGSLDKVVLPVYGYGLWSTLYGFMAIEEDGNTIYGLQFYEHAETPGLGAEVDNPRWKALWRGKELRTEDGAGELAITVAKTPPQGQEYFVDALSGATLTSRGVDNLVRFWMSERGFEPFLERVRAGDI</sequence>
<feature type="transmembrane region" description="Helical" evidence="16">
    <location>
        <begin position="55"/>
        <end position="76"/>
    </location>
</feature>
<keyword evidence="13 16" id="KW-0830">Ubiquinone</keyword>
<keyword evidence="14 16" id="KW-0472">Membrane</keyword>
<keyword evidence="15 16" id="KW-0739">Sodium transport</keyword>
<evidence type="ECO:0000256" key="18">
    <source>
        <dbReference type="SAM" id="MobiDB-lite"/>
    </source>
</evidence>
<name>A0A1N6H448_9RHOB</name>
<keyword evidence="8 16" id="KW-1278">Translocase</keyword>
<comment type="subcellular location">
    <subcellularLocation>
        <location evidence="16">Cell membrane</location>
        <topology evidence="16">Single-pass membrane protein</topology>
    </subcellularLocation>
</comment>
<keyword evidence="4 16" id="KW-0597">Phosphoprotein</keyword>
<dbReference type="PANTHER" id="PTHR37838">
    <property type="entry name" value="NA(+)-TRANSLOCATING NADH-QUINONE REDUCTASE SUBUNIT C"/>
    <property type="match status" value="1"/>
</dbReference>
<protein>
    <recommendedName>
        <fullName evidence="16 17">Na(+)-translocating NADH-quinone reductase subunit C</fullName>
        <shortName evidence="16 17">Na(+)-NQR subunit C</shortName>
        <shortName evidence="16 17">Na(+)-translocating NQR subunit C</shortName>
        <ecNumber evidence="16 17">7.2.1.1</ecNumber>
    </recommendedName>
    <alternativeName>
        <fullName evidence="16 17">NQR complex subunit C</fullName>
    </alternativeName>
    <alternativeName>
        <fullName evidence="16 17">NQR-1 subunit C</fullName>
    </alternativeName>
</protein>
<dbReference type="GO" id="GO:0005886">
    <property type="term" value="C:plasma membrane"/>
    <property type="evidence" value="ECO:0007669"/>
    <property type="project" value="UniProtKB-SubCell"/>
</dbReference>
<proteinExistence type="inferred from homology"/>
<comment type="catalytic activity">
    <reaction evidence="16 17">
        <text>a ubiquinone + n Na(+)(in) + NADH + H(+) = a ubiquinol + n Na(+)(out) + NAD(+)</text>
        <dbReference type="Rhea" id="RHEA:47748"/>
        <dbReference type="Rhea" id="RHEA-COMP:9565"/>
        <dbReference type="Rhea" id="RHEA-COMP:9566"/>
        <dbReference type="ChEBI" id="CHEBI:15378"/>
        <dbReference type="ChEBI" id="CHEBI:16389"/>
        <dbReference type="ChEBI" id="CHEBI:17976"/>
        <dbReference type="ChEBI" id="CHEBI:29101"/>
        <dbReference type="ChEBI" id="CHEBI:57540"/>
        <dbReference type="ChEBI" id="CHEBI:57945"/>
        <dbReference type="EC" id="7.2.1.1"/>
    </reaction>
</comment>
<evidence type="ECO:0000256" key="17">
    <source>
        <dbReference type="PIRNR" id="PIRNR009437"/>
    </source>
</evidence>
<accession>A0A1N6H448</accession>
<comment type="caution">
    <text evidence="16">Lacks conserved residue(s) required for the propagation of feature annotation.</text>
</comment>
<feature type="domain" description="FMN-binding" evidence="19">
    <location>
        <begin position="192"/>
        <end position="291"/>
    </location>
</feature>
<evidence type="ECO:0000256" key="6">
    <source>
        <dbReference type="ARBA" id="ARBA00022643"/>
    </source>
</evidence>
<evidence type="ECO:0000256" key="5">
    <source>
        <dbReference type="ARBA" id="ARBA00022630"/>
    </source>
</evidence>
<keyword evidence="3" id="KW-0997">Cell inner membrane</keyword>
<evidence type="ECO:0000256" key="10">
    <source>
        <dbReference type="ARBA" id="ARBA00023027"/>
    </source>
</evidence>
<evidence type="ECO:0000256" key="1">
    <source>
        <dbReference type="ARBA" id="ARBA00022448"/>
    </source>
</evidence>
<evidence type="ECO:0000256" key="2">
    <source>
        <dbReference type="ARBA" id="ARBA00022475"/>
    </source>
</evidence>
<dbReference type="PIRSF" id="PIRSF009437">
    <property type="entry name" value="NQR-1_subunit_C"/>
    <property type="match status" value="1"/>
</dbReference>
<keyword evidence="6 16" id="KW-0288">FMN</keyword>
<keyword evidence="7 16" id="KW-0812">Transmembrane</keyword>
<organism evidence="20 21">
    <name type="scientific">Vannielia litorea</name>
    <dbReference type="NCBI Taxonomy" id="1217970"/>
    <lineage>
        <taxon>Bacteria</taxon>
        <taxon>Pseudomonadati</taxon>
        <taxon>Pseudomonadota</taxon>
        <taxon>Alphaproteobacteria</taxon>
        <taxon>Rhodobacterales</taxon>
        <taxon>Paracoccaceae</taxon>
        <taxon>Vannielia</taxon>
    </lineage>
</organism>
<dbReference type="OrthoDB" id="9786835at2"/>
<evidence type="ECO:0000256" key="11">
    <source>
        <dbReference type="ARBA" id="ARBA00023053"/>
    </source>
</evidence>
<feature type="modified residue" description="FMN phosphoryl threonine" evidence="16">
    <location>
        <position position="274"/>
    </location>
</feature>
<dbReference type="EC" id="7.2.1.1" evidence="16 17"/>
<evidence type="ECO:0000256" key="3">
    <source>
        <dbReference type="ARBA" id="ARBA00022519"/>
    </source>
</evidence>
<evidence type="ECO:0000256" key="16">
    <source>
        <dbReference type="HAMAP-Rule" id="MF_00427"/>
    </source>
</evidence>
<evidence type="ECO:0000256" key="9">
    <source>
        <dbReference type="ARBA" id="ARBA00022989"/>
    </source>
</evidence>
<dbReference type="Pfam" id="PF04205">
    <property type="entry name" value="FMN_bind"/>
    <property type="match status" value="1"/>
</dbReference>
<keyword evidence="5 16" id="KW-0285">Flavoprotein</keyword>
<dbReference type="Proteomes" id="UP000184932">
    <property type="component" value="Unassembled WGS sequence"/>
</dbReference>
<keyword evidence="10 16" id="KW-0520">NAD</keyword>
<dbReference type="AlphaFoldDB" id="A0A1N6H448"/>
<evidence type="ECO:0000256" key="7">
    <source>
        <dbReference type="ARBA" id="ARBA00022692"/>
    </source>
</evidence>
<keyword evidence="2 16" id="KW-1003">Cell membrane</keyword>
<evidence type="ECO:0000256" key="8">
    <source>
        <dbReference type="ARBA" id="ARBA00022967"/>
    </source>
</evidence>
<comment type="subunit">
    <text evidence="16 17">Composed of six subunits; NqrA, NqrB, NqrC, NqrD, NqrE and NqrF.</text>
</comment>
<evidence type="ECO:0000256" key="14">
    <source>
        <dbReference type="ARBA" id="ARBA00023136"/>
    </source>
</evidence>
<dbReference type="NCBIfam" id="NF003749">
    <property type="entry name" value="PRK05346.1-5"/>
    <property type="match status" value="1"/>
</dbReference>
<dbReference type="InterPro" id="IPR007329">
    <property type="entry name" value="FMN-bd"/>
</dbReference>
<comment type="function">
    <text evidence="16">NQR complex catalyzes the reduction of ubiquinone-1 to ubiquinol by two successive reactions, coupled with the transport of Na(+) ions from the cytoplasm to the periplasm. NqrA to NqrE are probably involved in the second step, the conversion of ubisemiquinone to ubiquinol.</text>
</comment>
<evidence type="ECO:0000256" key="4">
    <source>
        <dbReference type="ARBA" id="ARBA00022553"/>
    </source>
</evidence>
<feature type="region of interest" description="Disordered" evidence="18">
    <location>
        <begin position="1"/>
        <end position="29"/>
    </location>
</feature>
<evidence type="ECO:0000256" key="13">
    <source>
        <dbReference type="ARBA" id="ARBA00023075"/>
    </source>
</evidence>
<dbReference type="PANTHER" id="PTHR37838:SF1">
    <property type="entry name" value="NA(+)-TRANSLOCATING NADH-QUINONE REDUCTASE SUBUNIT C"/>
    <property type="match status" value="1"/>
</dbReference>
<dbReference type="NCBIfam" id="TIGR01938">
    <property type="entry name" value="nqrC"/>
    <property type="match status" value="1"/>
</dbReference>
<dbReference type="GO" id="GO:0010181">
    <property type="term" value="F:FMN binding"/>
    <property type="evidence" value="ECO:0007669"/>
    <property type="project" value="UniProtKB-UniRule"/>
</dbReference>
<keyword evidence="12 16" id="KW-0406">Ion transport</keyword>
<dbReference type="EMBL" id="FSRL01000001">
    <property type="protein sequence ID" value="SIO14550.1"/>
    <property type="molecule type" value="Genomic_DNA"/>
</dbReference>
<comment type="cofactor">
    <cofactor evidence="16 17">
        <name>FMN</name>
        <dbReference type="ChEBI" id="CHEBI:58210"/>
    </cofactor>
</comment>
<dbReference type="GO" id="GO:0006814">
    <property type="term" value="P:sodium ion transport"/>
    <property type="evidence" value="ECO:0007669"/>
    <property type="project" value="UniProtKB-UniRule"/>
</dbReference>
<dbReference type="SMART" id="SM00900">
    <property type="entry name" value="FMN_bind"/>
    <property type="match status" value="1"/>
</dbReference>
<evidence type="ECO:0000313" key="21">
    <source>
        <dbReference type="Proteomes" id="UP000184932"/>
    </source>
</evidence>
<dbReference type="GO" id="GO:0016655">
    <property type="term" value="F:oxidoreductase activity, acting on NAD(P)H, quinone or similar compound as acceptor"/>
    <property type="evidence" value="ECO:0007669"/>
    <property type="project" value="UniProtKB-UniRule"/>
</dbReference>
<dbReference type="InterPro" id="IPR010204">
    <property type="entry name" value="NqrC"/>
</dbReference>
<dbReference type="HAMAP" id="MF_00427">
    <property type="entry name" value="NqrC"/>
    <property type="match status" value="1"/>
</dbReference>
<evidence type="ECO:0000256" key="15">
    <source>
        <dbReference type="ARBA" id="ARBA00023201"/>
    </source>
</evidence>
<keyword evidence="11 16" id="KW-0915">Sodium</keyword>
<keyword evidence="1 16" id="KW-0813">Transport</keyword>
<reference evidence="21" key="1">
    <citation type="submission" date="2016-11" db="EMBL/GenBank/DDBJ databases">
        <authorList>
            <person name="Varghese N."/>
            <person name="Submissions S."/>
        </authorList>
    </citation>
    <scope>NUCLEOTIDE SEQUENCE [LARGE SCALE GENOMIC DNA]</scope>
    <source>
        <strain evidence="21">DSM 29440</strain>
    </source>
</reference>
<comment type="similarity">
    <text evidence="16 17">Belongs to the NqrC family.</text>
</comment>
<evidence type="ECO:0000259" key="19">
    <source>
        <dbReference type="SMART" id="SM00900"/>
    </source>
</evidence>
<evidence type="ECO:0000256" key="12">
    <source>
        <dbReference type="ARBA" id="ARBA00023065"/>
    </source>
</evidence>
<keyword evidence="21" id="KW-1185">Reference proteome</keyword>
<gene>
    <name evidence="16" type="primary">nqrC</name>
    <name evidence="20" type="ORF">SAMN05444002_3057</name>
</gene>